<name>A0A818JVQ6_9BILA</name>
<evidence type="ECO:0000313" key="3">
    <source>
        <dbReference type="EMBL" id="CAF4895338.1"/>
    </source>
</evidence>
<dbReference type="AlphaFoldDB" id="A0A818JVQ6"/>
<dbReference type="EMBL" id="CAJOBR010009627">
    <property type="protein sequence ID" value="CAF4895338.1"/>
    <property type="molecule type" value="Genomic_DNA"/>
</dbReference>
<accession>A0A818JVQ6</accession>
<sequence length="250" mass="28798">MYVFNCKCEFIYRFGQHLNKPRALTVDQQHCIPVVKSQVQMFLYIFSLNRKILSLFHVYEQLHFSHFQISLDMDNKLVIIISHSDRSEILTTIHAINLNLTVTGGLPHKLPSQTIHHLPKSVVIDIPANIMQEINDYKNKLHCRHDRKVIESDDKQIMEDDDKQIMEDDDERSDSEASQSSNVRATNDPNVLFKISATITHMLNENDVKYQTAQRASITENSWFGLHNITLCNPTPNAGKKAESKIFPPT</sequence>
<protein>
    <submittedName>
        <fullName evidence="2">Uncharacterized protein</fullName>
    </submittedName>
</protein>
<dbReference type="Proteomes" id="UP000663872">
    <property type="component" value="Unassembled WGS sequence"/>
</dbReference>
<evidence type="ECO:0000256" key="1">
    <source>
        <dbReference type="SAM" id="MobiDB-lite"/>
    </source>
</evidence>
<reference evidence="2" key="1">
    <citation type="submission" date="2021-02" db="EMBL/GenBank/DDBJ databases">
        <authorList>
            <person name="Nowell W R."/>
        </authorList>
    </citation>
    <scope>NUCLEOTIDE SEQUENCE</scope>
</reference>
<feature type="region of interest" description="Disordered" evidence="1">
    <location>
        <begin position="165"/>
        <end position="186"/>
    </location>
</feature>
<dbReference type="Proteomes" id="UP000663848">
    <property type="component" value="Unassembled WGS sequence"/>
</dbReference>
<organism evidence="2 4">
    <name type="scientific">Rotaria socialis</name>
    <dbReference type="NCBI Taxonomy" id="392032"/>
    <lineage>
        <taxon>Eukaryota</taxon>
        <taxon>Metazoa</taxon>
        <taxon>Spiralia</taxon>
        <taxon>Gnathifera</taxon>
        <taxon>Rotifera</taxon>
        <taxon>Eurotatoria</taxon>
        <taxon>Bdelloidea</taxon>
        <taxon>Philodinida</taxon>
        <taxon>Philodinidae</taxon>
        <taxon>Rotaria</taxon>
    </lineage>
</organism>
<evidence type="ECO:0000313" key="2">
    <source>
        <dbReference type="EMBL" id="CAF3546615.1"/>
    </source>
</evidence>
<gene>
    <name evidence="2" type="ORF">GRG538_LOCUS20027</name>
    <name evidence="3" type="ORF">QYT958_LOCUS30409</name>
</gene>
<evidence type="ECO:0000313" key="4">
    <source>
        <dbReference type="Proteomes" id="UP000663872"/>
    </source>
</evidence>
<comment type="caution">
    <text evidence="2">The sequence shown here is derived from an EMBL/GenBank/DDBJ whole genome shotgun (WGS) entry which is preliminary data.</text>
</comment>
<dbReference type="EMBL" id="CAJNYT010003287">
    <property type="protein sequence ID" value="CAF3546615.1"/>
    <property type="molecule type" value="Genomic_DNA"/>
</dbReference>
<proteinExistence type="predicted"/>